<feature type="non-terminal residue" evidence="1">
    <location>
        <position position="1"/>
    </location>
</feature>
<dbReference type="Proteomes" id="UP000485058">
    <property type="component" value="Unassembled WGS sequence"/>
</dbReference>
<comment type="caution">
    <text evidence="1">The sequence shown here is derived from an EMBL/GenBank/DDBJ whole genome shotgun (WGS) entry which is preliminary data.</text>
</comment>
<reference evidence="1 2" key="1">
    <citation type="submission" date="2020-02" db="EMBL/GenBank/DDBJ databases">
        <title>Draft genome sequence of Haematococcus lacustris strain NIES-144.</title>
        <authorList>
            <person name="Morimoto D."/>
            <person name="Nakagawa S."/>
            <person name="Yoshida T."/>
            <person name="Sawayama S."/>
        </authorList>
    </citation>
    <scope>NUCLEOTIDE SEQUENCE [LARGE SCALE GENOMIC DNA]</scope>
    <source>
        <strain evidence="1 2">NIES-144</strain>
    </source>
</reference>
<evidence type="ECO:0000313" key="2">
    <source>
        <dbReference type="Proteomes" id="UP000485058"/>
    </source>
</evidence>
<organism evidence="1 2">
    <name type="scientific">Haematococcus lacustris</name>
    <name type="common">Green alga</name>
    <name type="synonym">Haematococcus pluvialis</name>
    <dbReference type="NCBI Taxonomy" id="44745"/>
    <lineage>
        <taxon>Eukaryota</taxon>
        <taxon>Viridiplantae</taxon>
        <taxon>Chlorophyta</taxon>
        <taxon>core chlorophytes</taxon>
        <taxon>Chlorophyceae</taxon>
        <taxon>CS clade</taxon>
        <taxon>Chlamydomonadales</taxon>
        <taxon>Haematococcaceae</taxon>
        <taxon>Haematococcus</taxon>
    </lineage>
</organism>
<accession>A0A6A0A9I9</accession>
<evidence type="ECO:0000313" key="1">
    <source>
        <dbReference type="EMBL" id="GFH29083.1"/>
    </source>
</evidence>
<dbReference type="EMBL" id="BLLF01004173">
    <property type="protein sequence ID" value="GFH29083.1"/>
    <property type="molecule type" value="Genomic_DNA"/>
</dbReference>
<name>A0A6A0A9I9_HAELA</name>
<keyword evidence="2" id="KW-1185">Reference proteome</keyword>
<proteinExistence type="predicted"/>
<sequence length="57" mass="6237">MCSATRQCSIQGSIPAVDMVAPVITLLPLTAQRFIDRVNSLHGVITRLVLGEVYREP</sequence>
<protein>
    <submittedName>
        <fullName evidence="1">Uncharacterized protein</fullName>
    </submittedName>
</protein>
<feature type="non-terminal residue" evidence="1">
    <location>
        <position position="57"/>
    </location>
</feature>
<dbReference type="AlphaFoldDB" id="A0A6A0A9I9"/>
<gene>
    <name evidence="1" type="ORF">HaLaN_27683</name>
</gene>